<organism evidence="2 3">
    <name type="scientific">Heligmosomoides polygyrus</name>
    <name type="common">Parasitic roundworm</name>
    <dbReference type="NCBI Taxonomy" id="6339"/>
    <lineage>
        <taxon>Eukaryota</taxon>
        <taxon>Metazoa</taxon>
        <taxon>Ecdysozoa</taxon>
        <taxon>Nematoda</taxon>
        <taxon>Chromadorea</taxon>
        <taxon>Rhabditida</taxon>
        <taxon>Rhabditina</taxon>
        <taxon>Rhabditomorpha</taxon>
        <taxon>Strongyloidea</taxon>
        <taxon>Heligmosomidae</taxon>
        <taxon>Heligmosomoides</taxon>
    </lineage>
</organism>
<dbReference type="EMBL" id="UZAH01025283">
    <property type="protein sequence ID" value="VDO60392.1"/>
    <property type="molecule type" value="Genomic_DNA"/>
</dbReference>
<evidence type="ECO:0000313" key="2">
    <source>
        <dbReference type="Proteomes" id="UP000050761"/>
    </source>
</evidence>
<dbReference type="CDD" id="cd05380">
    <property type="entry name" value="CAP_euk"/>
    <property type="match status" value="1"/>
</dbReference>
<dbReference type="WBParaSite" id="HPBE_0000419401-mRNA-1">
    <property type="protein sequence ID" value="HPBE_0000419401-mRNA-1"/>
    <property type="gene ID" value="HPBE_0000419401"/>
</dbReference>
<keyword evidence="2" id="KW-1185">Reference proteome</keyword>
<evidence type="ECO:0000313" key="3">
    <source>
        <dbReference type="WBParaSite" id="HPBE_0000419401-mRNA-1"/>
    </source>
</evidence>
<evidence type="ECO:0000313" key="1">
    <source>
        <dbReference type="EMBL" id="VDO60392.1"/>
    </source>
</evidence>
<dbReference type="Proteomes" id="UP000050761">
    <property type="component" value="Unassembled WGS sequence"/>
</dbReference>
<name>A0A183FDA2_HELPZ</name>
<protein>
    <submittedName>
        <fullName evidence="3">MAM domain-containing protein</fullName>
    </submittedName>
</protein>
<accession>A0A183FDA2</accession>
<dbReference type="InterPro" id="IPR035940">
    <property type="entry name" value="CAP_sf"/>
</dbReference>
<dbReference type="SUPFAM" id="SSF55797">
    <property type="entry name" value="PR-1-like"/>
    <property type="match status" value="1"/>
</dbReference>
<dbReference type="AlphaFoldDB" id="A0A183FDA2"/>
<reference evidence="1 2" key="1">
    <citation type="submission" date="2018-11" db="EMBL/GenBank/DDBJ databases">
        <authorList>
            <consortium name="Pathogen Informatics"/>
        </authorList>
    </citation>
    <scope>NUCLEOTIDE SEQUENCE [LARGE SCALE GENOMIC DNA]</scope>
</reference>
<dbReference type="InterPro" id="IPR036397">
    <property type="entry name" value="RNaseH_sf"/>
</dbReference>
<dbReference type="Gene3D" id="3.40.33.10">
    <property type="entry name" value="CAP"/>
    <property type="match status" value="1"/>
</dbReference>
<sequence>MPPAADMNMLEWDFELESGAYEYAKGCSMKPSDLSTRPDVGESIWTSSNPDLTPLNACLNVEGPPLRQRRNPSGKLGYVHIPHPSYSPEIFPCDYHYFLNLYDLLVGRGTITQADLDNNDEHLISTRPRLFWNGGTRKLADRWQQGH</sequence>
<dbReference type="Gene3D" id="3.30.420.10">
    <property type="entry name" value="Ribonuclease H-like superfamily/Ribonuclease H"/>
    <property type="match status" value="1"/>
</dbReference>
<proteinExistence type="predicted"/>
<dbReference type="OrthoDB" id="5849228at2759"/>
<accession>A0A3P8AJS9</accession>
<dbReference type="GO" id="GO:0003676">
    <property type="term" value="F:nucleic acid binding"/>
    <property type="evidence" value="ECO:0007669"/>
    <property type="project" value="InterPro"/>
</dbReference>
<reference evidence="3" key="2">
    <citation type="submission" date="2019-09" db="UniProtKB">
        <authorList>
            <consortium name="WormBaseParasite"/>
        </authorList>
    </citation>
    <scope>IDENTIFICATION</scope>
</reference>
<gene>
    <name evidence="1" type="ORF">HPBE_LOCUS4195</name>
</gene>